<comment type="caution">
    <text evidence="1">The sequence shown here is derived from an EMBL/GenBank/DDBJ whole genome shotgun (WGS) entry which is preliminary data.</text>
</comment>
<reference evidence="1" key="1">
    <citation type="journal article" date="2014" name="Front. Microbiol.">
        <title>High frequency of phylogenetically diverse reductive dehalogenase-homologous genes in deep subseafloor sedimentary metagenomes.</title>
        <authorList>
            <person name="Kawai M."/>
            <person name="Futagami T."/>
            <person name="Toyoda A."/>
            <person name="Takaki Y."/>
            <person name="Nishi S."/>
            <person name="Hori S."/>
            <person name="Arai W."/>
            <person name="Tsubouchi T."/>
            <person name="Morono Y."/>
            <person name="Uchiyama I."/>
            <person name="Ito T."/>
            <person name="Fujiyama A."/>
            <person name="Inagaki F."/>
            <person name="Takami H."/>
        </authorList>
    </citation>
    <scope>NUCLEOTIDE SEQUENCE</scope>
    <source>
        <strain evidence="1">Expedition CK06-06</strain>
    </source>
</reference>
<accession>X1HXZ7</accession>
<name>X1HXZ7_9ZZZZ</name>
<proteinExistence type="predicted"/>
<feature type="non-terminal residue" evidence="1">
    <location>
        <position position="1"/>
    </location>
</feature>
<dbReference type="EMBL" id="BARU01016586">
    <property type="protein sequence ID" value="GAH50168.1"/>
    <property type="molecule type" value="Genomic_DNA"/>
</dbReference>
<protein>
    <submittedName>
        <fullName evidence="1">Uncharacterized protein</fullName>
    </submittedName>
</protein>
<dbReference type="AlphaFoldDB" id="X1HXZ7"/>
<sequence>TLMVNIKGERGGLTQTEMSTIVVWVGEDTLEPYAADVRDRFIPWLAANYPEFGITTETEWTGTVVKPRILVIMHYLFFSEDWEMGVSWHVTIPPHDWTRIYLRHRATELSPSYAFEISSLDAQENPHAIDPKDAFAESVWR</sequence>
<organism evidence="1">
    <name type="scientific">marine sediment metagenome</name>
    <dbReference type="NCBI Taxonomy" id="412755"/>
    <lineage>
        <taxon>unclassified sequences</taxon>
        <taxon>metagenomes</taxon>
        <taxon>ecological metagenomes</taxon>
    </lineage>
</organism>
<gene>
    <name evidence="1" type="ORF">S03H2_27561</name>
</gene>
<evidence type="ECO:0000313" key="1">
    <source>
        <dbReference type="EMBL" id="GAH50168.1"/>
    </source>
</evidence>